<dbReference type="Pfam" id="PF03837">
    <property type="entry name" value="RecT"/>
    <property type="match status" value="1"/>
</dbReference>
<dbReference type="GO" id="GO:0003677">
    <property type="term" value="F:DNA binding"/>
    <property type="evidence" value="ECO:0007669"/>
    <property type="project" value="InterPro"/>
</dbReference>
<dbReference type="NCBIfam" id="TIGR01913">
    <property type="entry name" value="bet_lambda"/>
    <property type="match status" value="1"/>
</dbReference>
<proteinExistence type="predicted"/>
<dbReference type="AlphaFoldDB" id="A0A379G5N6"/>
<dbReference type="RefSeq" id="WP_115164561.1">
    <property type="nucleotide sequence ID" value="NZ_UGUA01000002.1"/>
</dbReference>
<organism evidence="1 2">
    <name type="scientific">Providencia rustigianii</name>
    <dbReference type="NCBI Taxonomy" id="158850"/>
    <lineage>
        <taxon>Bacteria</taxon>
        <taxon>Pseudomonadati</taxon>
        <taxon>Pseudomonadota</taxon>
        <taxon>Gammaproteobacteria</taxon>
        <taxon>Enterobacterales</taxon>
        <taxon>Morganellaceae</taxon>
        <taxon>Providencia</taxon>
    </lineage>
</organism>
<sequence length="244" mass="27316">MSNSLVSMAGSLAKKLELAIDEKDLIQTLKSTAFKAEATDQQFLSLLIVANQYNLNPWTKEIYAFPDRTGIVPVVGVDGWSRIINENKNFDGMEFVMDGDSCTCKIYRKDRNHPTSVTEYMDECNRNTQPWKSHPKRMLRHKAMIQCARLAFGFAGIYDQDEAERITENTPTGVINGQESHEKRAELIAKCEAAAAKGMDAFKQLWGELSGDERTIIGSAEKERIKKSIAIDAEFTEVPSGAEN</sequence>
<dbReference type="EMBL" id="UGUA01000002">
    <property type="protein sequence ID" value="SUC36245.1"/>
    <property type="molecule type" value="Genomic_DNA"/>
</dbReference>
<gene>
    <name evidence="1" type="ORF">NCTC12026_02665</name>
</gene>
<protein>
    <submittedName>
        <fullName evidence="1">Phage recombination protein Bet</fullName>
    </submittedName>
</protein>
<dbReference type="Proteomes" id="UP000255129">
    <property type="component" value="Unassembled WGS sequence"/>
</dbReference>
<dbReference type="GO" id="GO:0006310">
    <property type="term" value="P:DNA recombination"/>
    <property type="evidence" value="ECO:0007669"/>
    <property type="project" value="InterPro"/>
</dbReference>
<accession>A0A379G5N6</accession>
<evidence type="ECO:0000313" key="2">
    <source>
        <dbReference type="Proteomes" id="UP000255129"/>
    </source>
</evidence>
<dbReference type="OrthoDB" id="8909920at2"/>
<dbReference type="InterPro" id="IPR010183">
    <property type="entry name" value="Phage_lambda_Bet"/>
</dbReference>
<reference evidence="1 2" key="1">
    <citation type="submission" date="2018-06" db="EMBL/GenBank/DDBJ databases">
        <authorList>
            <consortium name="Pathogen Informatics"/>
            <person name="Doyle S."/>
        </authorList>
    </citation>
    <scope>NUCLEOTIDE SEQUENCE [LARGE SCALE GENOMIC DNA]</scope>
    <source>
        <strain evidence="1 2">NCTC12026</strain>
    </source>
</reference>
<dbReference type="InterPro" id="IPR018330">
    <property type="entry name" value="RecT_fam"/>
</dbReference>
<name>A0A379G5N6_9GAMM</name>
<evidence type="ECO:0000313" key="1">
    <source>
        <dbReference type="EMBL" id="SUC36245.1"/>
    </source>
</evidence>